<evidence type="ECO:0008006" key="4">
    <source>
        <dbReference type="Google" id="ProtNLM"/>
    </source>
</evidence>
<reference evidence="2" key="3">
    <citation type="submission" date="2016-03" db="UniProtKB">
        <authorList>
            <consortium name="EnsemblProtists"/>
        </authorList>
    </citation>
    <scope>IDENTIFICATION</scope>
</reference>
<dbReference type="RefSeq" id="XP_005829387.1">
    <property type="nucleotide sequence ID" value="XM_005829330.1"/>
</dbReference>
<dbReference type="HOGENOM" id="CLU_1985845_0_0_1"/>
<evidence type="ECO:0000313" key="1">
    <source>
        <dbReference type="EMBL" id="EKX42407.1"/>
    </source>
</evidence>
<organism evidence="1">
    <name type="scientific">Guillardia theta (strain CCMP2712)</name>
    <name type="common">Cryptophyte</name>
    <dbReference type="NCBI Taxonomy" id="905079"/>
    <lineage>
        <taxon>Eukaryota</taxon>
        <taxon>Cryptophyceae</taxon>
        <taxon>Pyrenomonadales</taxon>
        <taxon>Geminigeraceae</taxon>
        <taxon>Guillardia</taxon>
    </lineage>
</organism>
<dbReference type="OMA" id="FLWHINS"/>
<dbReference type="EMBL" id="JH993017">
    <property type="protein sequence ID" value="EKX42407.1"/>
    <property type="molecule type" value="Genomic_DNA"/>
</dbReference>
<reference evidence="1 3" key="1">
    <citation type="journal article" date="2012" name="Nature">
        <title>Algal genomes reveal evolutionary mosaicism and the fate of nucleomorphs.</title>
        <authorList>
            <consortium name="DOE Joint Genome Institute"/>
            <person name="Curtis B.A."/>
            <person name="Tanifuji G."/>
            <person name="Burki F."/>
            <person name="Gruber A."/>
            <person name="Irimia M."/>
            <person name="Maruyama S."/>
            <person name="Arias M.C."/>
            <person name="Ball S.G."/>
            <person name="Gile G.H."/>
            <person name="Hirakawa Y."/>
            <person name="Hopkins J.F."/>
            <person name="Kuo A."/>
            <person name="Rensing S.A."/>
            <person name="Schmutz J."/>
            <person name="Symeonidi A."/>
            <person name="Elias M."/>
            <person name="Eveleigh R.J."/>
            <person name="Herman E.K."/>
            <person name="Klute M.J."/>
            <person name="Nakayama T."/>
            <person name="Obornik M."/>
            <person name="Reyes-Prieto A."/>
            <person name="Armbrust E.V."/>
            <person name="Aves S.J."/>
            <person name="Beiko R.G."/>
            <person name="Coutinho P."/>
            <person name="Dacks J.B."/>
            <person name="Durnford D.G."/>
            <person name="Fast N.M."/>
            <person name="Green B.R."/>
            <person name="Grisdale C.J."/>
            <person name="Hempel F."/>
            <person name="Henrissat B."/>
            <person name="Hoppner M.P."/>
            <person name="Ishida K."/>
            <person name="Kim E."/>
            <person name="Koreny L."/>
            <person name="Kroth P.G."/>
            <person name="Liu Y."/>
            <person name="Malik S.B."/>
            <person name="Maier U.G."/>
            <person name="McRose D."/>
            <person name="Mock T."/>
            <person name="Neilson J.A."/>
            <person name="Onodera N.T."/>
            <person name="Poole A.M."/>
            <person name="Pritham E.J."/>
            <person name="Richards T.A."/>
            <person name="Rocap G."/>
            <person name="Roy S.W."/>
            <person name="Sarai C."/>
            <person name="Schaack S."/>
            <person name="Shirato S."/>
            <person name="Slamovits C.H."/>
            <person name="Spencer D.F."/>
            <person name="Suzuki S."/>
            <person name="Worden A.Z."/>
            <person name="Zauner S."/>
            <person name="Barry K."/>
            <person name="Bell C."/>
            <person name="Bharti A.K."/>
            <person name="Crow J.A."/>
            <person name="Grimwood J."/>
            <person name="Kramer R."/>
            <person name="Lindquist E."/>
            <person name="Lucas S."/>
            <person name="Salamov A."/>
            <person name="McFadden G.I."/>
            <person name="Lane C.E."/>
            <person name="Keeling P.J."/>
            <person name="Gray M.W."/>
            <person name="Grigoriev I.V."/>
            <person name="Archibald J.M."/>
        </authorList>
    </citation>
    <scope>NUCLEOTIDE SEQUENCE</scope>
    <source>
        <strain evidence="1 3">CCMP2712</strain>
    </source>
</reference>
<dbReference type="EnsemblProtists" id="EKX42407">
    <property type="protein sequence ID" value="EKX42407"/>
    <property type="gene ID" value="GUITHDRAFT_111682"/>
</dbReference>
<dbReference type="Proteomes" id="UP000011087">
    <property type="component" value="Unassembled WGS sequence"/>
</dbReference>
<name>L1J284_GUITC</name>
<dbReference type="KEGG" id="gtt:GUITHDRAFT_111682"/>
<evidence type="ECO:0000313" key="3">
    <source>
        <dbReference type="Proteomes" id="UP000011087"/>
    </source>
</evidence>
<keyword evidence="3" id="KW-1185">Reference proteome</keyword>
<protein>
    <recommendedName>
        <fullName evidence="4">SnoaL-like domain-containing protein</fullName>
    </recommendedName>
</protein>
<gene>
    <name evidence="1" type="ORF">GUITHDRAFT_111682</name>
</gene>
<sequence length="126" mass="14392">MCDVVSEELTKREWFVTGNVPFELFSSDFTFKDPDVQLSGIDNYARGVRRLFDQATSRAEIIACRLNATVPNTITIVWRLEGKVNVGLGLRIKPYVVFTDLRVSPSNGLIEYQEDRFSLPGWDIFL</sequence>
<reference evidence="3" key="2">
    <citation type="submission" date="2012-11" db="EMBL/GenBank/DDBJ databases">
        <authorList>
            <person name="Kuo A."/>
            <person name="Curtis B.A."/>
            <person name="Tanifuji G."/>
            <person name="Burki F."/>
            <person name="Gruber A."/>
            <person name="Irimia M."/>
            <person name="Maruyama S."/>
            <person name="Arias M.C."/>
            <person name="Ball S.G."/>
            <person name="Gile G.H."/>
            <person name="Hirakawa Y."/>
            <person name="Hopkins J.F."/>
            <person name="Rensing S.A."/>
            <person name="Schmutz J."/>
            <person name="Symeonidi A."/>
            <person name="Elias M."/>
            <person name="Eveleigh R.J."/>
            <person name="Herman E.K."/>
            <person name="Klute M.J."/>
            <person name="Nakayama T."/>
            <person name="Obornik M."/>
            <person name="Reyes-Prieto A."/>
            <person name="Armbrust E.V."/>
            <person name="Aves S.J."/>
            <person name="Beiko R.G."/>
            <person name="Coutinho P."/>
            <person name="Dacks J.B."/>
            <person name="Durnford D.G."/>
            <person name="Fast N.M."/>
            <person name="Green B.R."/>
            <person name="Grisdale C."/>
            <person name="Hempe F."/>
            <person name="Henrissat B."/>
            <person name="Hoppner M.P."/>
            <person name="Ishida K.-I."/>
            <person name="Kim E."/>
            <person name="Koreny L."/>
            <person name="Kroth P.G."/>
            <person name="Liu Y."/>
            <person name="Malik S.-B."/>
            <person name="Maier U.G."/>
            <person name="McRose D."/>
            <person name="Mock T."/>
            <person name="Neilson J.A."/>
            <person name="Onodera N.T."/>
            <person name="Poole A.M."/>
            <person name="Pritham E.J."/>
            <person name="Richards T.A."/>
            <person name="Rocap G."/>
            <person name="Roy S.W."/>
            <person name="Sarai C."/>
            <person name="Schaack S."/>
            <person name="Shirato S."/>
            <person name="Slamovits C.H."/>
            <person name="Spencer D.F."/>
            <person name="Suzuki S."/>
            <person name="Worden A.Z."/>
            <person name="Zauner S."/>
            <person name="Barry K."/>
            <person name="Bell C."/>
            <person name="Bharti A.K."/>
            <person name="Crow J.A."/>
            <person name="Grimwood J."/>
            <person name="Kramer R."/>
            <person name="Lindquist E."/>
            <person name="Lucas S."/>
            <person name="Salamov A."/>
            <person name="McFadden G.I."/>
            <person name="Lane C.E."/>
            <person name="Keeling P.J."/>
            <person name="Gray M.W."/>
            <person name="Grigoriev I.V."/>
            <person name="Archibald J.M."/>
        </authorList>
    </citation>
    <scope>NUCLEOTIDE SEQUENCE</scope>
    <source>
        <strain evidence="3">CCMP2712</strain>
    </source>
</reference>
<proteinExistence type="predicted"/>
<dbReference type="PaxDb" id="55529-EKX42407"/>
<evidence type="ECO:0000313" key="2">
    <source>
        <dbReference type="EnsemblProtists" id="EKX42407"/>
    </source>
</evidence>
<dbReference type="OrthoDB" id="348976at2759"/>
<dbReference type="STRING" id="905079.L1J284"/>
<accession>L1J284</accession>
<dbReference type="GeneID" id="17298953"/>
<dbReference type="AlphaFoldDB" id="L1J284"/>
<dbReference type="eggNOG" id="ENOG502S4PV">
    <property type="taxonomic scope" value="Eukaryota"/>
</dbReference>